<name>A0A975SXC8_9ACTN</name>
<dbReference type="PANTHER" id="PTHR33154">
    <property type="entry name" value="TRANSCRIPTIONAL REGULATOR, ARSR FAMILY"/>
    <property type="match status" value="1"/>
</dbReference>
<evidence type="ECO:0000256" key="3">
    <source>
        <dbReference type="ARBA" id="ARBA00023163"/>
    </source>
</evidence>
<dbReference type="Proteomes" id="UP000683575">
    <property type="component" value="Chromosome"/>
</dbReference>
<dbReference type="InterPro" id="IPR051081">
    <property type="entry name" value="HTH_MetalResp_TranReg"/>
</dbReference>
<evidence type="ECO:0000256" key="2">
    <source>
        <dbReference type="ARBA" id="ARBA00023125"/>
    </source>
</evidence>
<gene>
    <name evidence="5" type="ORF">KRR39_20110</name>
</gene>
<accession>A0A975SXC8</accession>
<dbReference type="Pfam" id="PF12840">
    <property type="entry name" value="HTH_20"/>
    <property type="match status" value="1"/>
</dbReference>
<evidence type="ECO:0000256" key="1">
    <source>
        <dbReference type="ARBA" id="ARBA00023015"/>
    </source>
</evidence>
<dbReference type="PANTHER" id="PTHR33154:SF15">
    <property type="entry name" value="REGULATORY PROTEIN ARSR"/>
    <property type="match status" value="1"/>
</dbReference>
<dbReference type="AlphaFoldDB" id="A0A975SXC8"/>
<reference evidence="5" key="1">
    <citation type="submission" date="2021-06" db="EMBL/GenBank/DDBJ databases">
        <title>Complete genome sequence of Nocardioides sp. G188.</title>
        <authorList>
            <person name="Im W.-T."/>
        </authorList>
    </citation>
    <scope>NUCLEOTIDE SEQUENCE</scope>
    <source>
        <strain evidence="5">G188</strain>
    </source>
</reference>
<dbReference type="GO" id="GO:0003677">
    <property type="term" value="F:DNA binding"/>
    <property type="evidence" value="ECO:0007669"/>
    <property type="project" value="UniProtKB-KW"/>
</dbReference>
<keyword evidence="1" id="KW-0805">Transcription regulation</keyword>
<dbReference type="RefSeq" id="WP_216939190.1">
    <property type="nucleotide sequence ID" value="NZ_CP077062.1"/>
</dbReference>
<dbReference type="GO" id="GO:0003700">
    <property type="term" value="F:DNA-binding transcription factor activity"/>
    <property type="evidence" value="ECO:0007669"/>
    <property type="project" value="InterPro"/>
</dbReference>
<dbReference type="SMART" id="SM00418">
    <property type="entry name" value="HTH_ARSR"/>
    <property type="match status" value="1"/>
</dbReference>
<evidence type="ECO:0000313" key="5">
    <source>
        <dbReference type="EMBL" id="QWZ07679.1"/>
    </source>
</evidence>
<dbReference type="KEGG" id="nps:KRR39_20110"/>
<evidence type="ECO:0000259" key="4">
    <source>
        <dbReference type="SMART" id="SM00418"/>
    </source>
</evidence>
<keyword evidence="6" id="KW-1185">Reference proteome</keyword>
<sequence>MPLTRRRVTDTDALKALAHPVRLALLETLVTQGPMTATQAADRVGSSPSNCSWHLRKLAEHGFVREARGHTGRNRPWQAVSQGLDWGEPDADPSAGAPDRIATEALTDLLVEREVQRLRAAQASRDTEPPAWQEVTGLASSMLWLTAEEAADLRRDLADLLQARSELSAERAAHPGTRPEGARLVSLVGWLVPAGPPRDPEPGARP</sequence>
<feature type="domain" description="HTH arsR-type" evidence="4">
    <location>
        <begin position="12"/>
        <end position="85"/>
    </location>
</feature>
<protein>
    <submittedName>
        <fullName evidence="5">Helix-turn-helix domain-containing protein</fullName>
    </submittedName>
</protein>
<dbReference type="InterPro" id="IPR001845">
    <property type="entry name" value="HTH_ArsR_DNA-bd_dom"/>
</dbReference>
<keyword evidence="2" id="KW-0238">DNA-binding</keyword>
<proteinExistence type="predicted"/>
<keyword evidence="3" id="KW-0804">Transcription</keyword>
<dbReference type="CDD" id="cd00090">
    <property type="entry name" value="HTH_ARSR"/>
    <property type="match status" value="1"/>
</dbReference>
<dbReference type="InterPro" id="IPR011991">
    <property type="entry name" value="ArsR-like_HTH"/>
</dbReference>
<dbReference type="EMBL" id="CP077062">
    <property type="protein sequence ID" value="QWZ07679.1"/>
    <property type="molecule type" value="Genomic_DNA"/>
</dbReference>
<organism evidence="5 6">
    <name type="scientific">Nocardioides panacis</name>
    <dbReference type="NCBI Taxonomy" id="2849501"/>
    <lineage>
        <taxon>Bacteria</taxon>
        <taxon>Bacillati</taxon>
        <taxon>Actinomycetota</taxon>
        <taxon>Actinomycetes</taxon>
        <taxon>Propionibacteriales</taxon>
        <taxon>Nocardioidaceae</taxon>
        <taxon>Nocardioides</taxon>
    </lineage>
</organism>
<evidence type="ECO:0000313" key="6">
    <source>
        <dbReference type="Proteomes" id="UP000683575"/>
    </source>
</evidence>